<proteinExistence type="inferred from homology"/>
<evidence type="ECO:0000256" key="2">
    <source>
        <dbReference type="ARBA" id="ARBA00007663"/>
    </source>
</evidence>
<evidence type="ECO:0000256" key="4">
    <source>
        <dbReference type="ARBA" id="ARBA00015492"/>
    </source>
</evidence>
<comment type="catalytic activity">
    <reaction evidence="12">
        <text>L-threonine + hydrogencarbonate + ATP = L-threonylcarbamoyladenylate + diphosphate + H2O</text>
        <dbReference type="Rhea" id="RHEA:36407"/>
        <dbReference type="ChEBI" id="CHEBI:15377"/>
        <dbReference type="ChEBI" id="CHEBI:17544"/>
        <dbReference type="ChEBI" id="CHEBI:30616"/>
        <dbReference type="ChEBI" id="CHEBI:33019"/>
        <dbReference type="ChEBI" id="CHEBI:57926"/>
        <dbReference type="ChEBI" id="CHEBI:73682"/>
        <dbReference type="EC" id="2.7.7.87"/>
    </reaction>
</comment>
<evidence type="ECO:0000313" key="16">
    <source>
        <dbReference type="EMBL" id="CAD9249362.1"/>
    </source>
</evidence>
<dbReference type="GO" id="GO:0003725">
    <property type="term" value="F:double-stranded RNA binding"/>
    <property type="evidence" value="ECO:0007669"/>
    <property type="project" value="InterPro"/>
</dbReference>
<dbReference type="GO" id="GO:0005524">
    <property type="term" value="F:ATP binding"/>
    <property type="evidence" value="ECO:0007669"/>
    <property type="project" value="UniProtKB-KW"/>
</dbReference>
<dbReference type="GO" id="GO:0008033">
    <property type="term" value="P:tRNA processing"/>
    <property type="evidence" value="ECO:0007669"/>
    <property type="project" value="UniProtKB-KW"/>
</dbReference>
<keyword evidence="6" id="KW-0808">Transferase</keyword>
<dbReference type="EC" id="2.7.7.87" evidence="3"/>
<evidence type="ECO:0000256" key="14">
    <source>
        <dbReference type="SAM" id="SignalP"/>
    </source>
</evidence>
<dbReference type="InterPro" id="IPR017945">
    <property type="entry name" value="DHBP_synth_RibB-like_a/b_dom"/>
</dbReference>
<evidence type="ECO:0000256" key="13">
    <source>
        <dbReference type="SAM" id="MobiDB-lite"/>
    </source>
</evidence>
<dbReference type="Pfam" id="PF03481">
    <property type="entry name" value="Sua5_C"/>
    <property type="match status" value="1"/>
</dbReference>
<dbReference type="GO" id="GO:0000049">
    <property type="term" value="F:tRNA binding"/>
    <property type="evidence" value="ECO:0007669"/>
    <property type="project" value="TreeGrafter"/>
</dbReference>
<accession>A0A7S1XM66</accession>
<gene>
    <name evidence="16" type="ORF">PPAR1163_LOCUS7722</name>
</gene>
<keyword evidence="7" id="KW-0819">tRNA processing</keyword>
<name>A0A7S1XM66_9STRA</name>
<dbReference type="EMBL" id="HBGJ01012299">
    <property type="protein sequence ID" value="CAD9249362.1"/>
    <property type="molecule type" value="Transcribed_RNA"/>
</dbReference>
<evidence type="ECO:0000256" key="6">
    <source>
        <dbReference type="ARBA" id="ARBA00022679"/>
    </source>
</evidence>
<dbReference type="InterPro" id="IPR050156">
    <property type="entry name" value="TC-AMP_synthase_SUA5"/>
</dbReference>
<evidence type="ECO:0000256" key="1">
    <source>
        <dbReference type="ARBA" id="ARBA00004496"/>
    </source>
</evidence>
<keyword evidence="9" id="KW-0547">Nucleotide-binding</keyword>
<keyword evidence="5" id="KW-0963">Cytoplasm</keyword>
<evidence type="ECO:0000256" key="9">
    <source>
        <dbReference type="ARBA" id="ARBA00022741"/>
    </source>
</evidence>
<comment type="subcellular location">
    <subcellularLocation>
        <location evidence="1">Cytoplasm</location>
    </subcellularLocation>
</comment>
<evidence type="ECO:0000256" key="5">
    <source>
        <dbReference type="ARBA" id="ARBA00022490"/>
    </source>
</evidence>
<evidence type="ECO:0000256" key="11">
    <source>
        <dbReference type="ARBA" id="ARBA00029774"/>
    </source>
</evidence>
<comment type="similarity">
    <text evidence="2">Belongs to the SUA5 family.</text>
</comment>
<keyword evidence="8" id="KW-0548">Nucleotidyltransferase</keyword>
<keyword evidence="10" id="KW-0067">ATP-binding</keyword>
<dbReference type="GO" id="GO:0005737">
    <property type="term" value="C:cytoplasm"/>
    <property type="evidence" value="ECO:0007669"/>
    <property type="project" value="UniProtKB-SubCell"/>
</dbReference>
<evidence type="ECO:0000256" key="3">
    <source>
        <dbReference type="ARBA" id="ARBA00012584"/>
    </source>
</evidence>
<evidence type="ECO:0000259" key="15">
    <source>
        <dbReference type="PROSITE" id="PS51163"/>
    </source>
</evidence>
<evidence type="ECO:0000256" key="8">
    <source>
        <dbReference type="ARBA" id="ARBA00022695"/>
    </source>
</evidence>
<dbReference type="Gene3D" id="3.90.870.10">
    <property type="entry name" value="DHBP synthase"/>
    <property type="match status" value="1"/>
</dbReference>
<evidence type="ECO:0000256" key="7">
    <source>
        <dbReference type="ARBA" id="ARBA00022694"/>
    </source>
</evidence>
<dbReference type="PANTHER" id="PTHR17490">
    <property type="entry name" value="SUA5"/>
    <property type="match status" value="1"/>
</dbReference>
<keyword evidence="14" id="KW-0732">Signal</keyword>
<evidence type="ECO:0000256" key="12">
    <source>
        <dbReference type="ARBA" id="ARBA00048366"/>
    </source>
</evidence>
<dbReference type="InterPro" id="IPR005145">
    <property type="entry name" value="Sua5_C"/>
</dbReference>
<feature type="region of interest" description="Disordered" evidence="13">
    <location>
        <begin position="295"/>
        <end position="314"/>
    </location>
</feature>
<dbReference type="Pfam" id="PF01300">
    <property type="entry name" value="Sua5_yciO_yrdC"/>
    <property type="match status" value="1"/>
</dbReference>
<protein>
    <recommendedName>
        <fullName evidence="4">Threonylcarbamoyl-AMP synthase</fullName>
        <ecNumber evidence="3">2.7.7.87</ecNumber>
    </recommendedName>
    <alternativeName>
        <fullName evidence="11">L-threonylcarbamoyladenylate synthase</fullName>
    </alternativeName>
</protein>
<dbReference type="GO" id="GO:0061710">
    <property type="term" value="F:L-threonylcarbamoyladenylate synthase"/>
    <property type="evidence" value="ECO:0007669"/>
    <property type="project" value="UniProtKB-EC"/>
</dbReference>
<sequence>MARGGRAALPLAMLLLASLGRLGPRQASAWGRAPAQRARRAAVVRAWRLAAQAEELSTVSGGEVRAEILEASPANVERAARELREGKLVAFPTETVYGLGGAITDREALCGIFAAKKRPRSDPLIVHVTSVEAAVALYCTKTLDARAFEVVDALAAAFWPGPLTIISAAATGVAPEITAGTGCVGVRSPRHPLARELIDATGIPIAAPSANRFGHVSPTAAEHVFADLFDSEITILRPEEQHAAEGAPICEVGIESSVVKVHSDGSQVEILRAGIIGYDDLAEAVAGLGVRVTRKAPTHSPEPETEPVAVDSAPADAGFESPGQFLKHYAPDVPAVLLSFPPAAFSTSAALEASLAQTLDLDLREAVILDIGGRLANLKAGAKAYRDIAQSGLLTEAAQGLFEGLRWAEQVDGAGIILLPDLAVTSPAPPAAGGSTEAALEDALRDRLFRAVSGNTVSLGGGDGDGLR</sequence>
<organism evidence="16">
    <name type="scientific">Phaeomonas parva</name>
    <dbReference type="NCBI Taxonomy" id="124430"/>
    <lineage>
        <taxon>Eukaryota</taxon>
        <taxon>Sar</taxon>
        <taxon>Stramenopiles</taxon>
        <taxon>Ochrophyta</taxon>
        <taxon>Pinguiophyceae</taxon>
        <taxon>Pinguiochrysidales</taxon>
        <taxon>Pinguiochrysidaceae</taxon>
        <taxon>Phaeomonas</taxon>
    </lineage>
</organism>
<feature type="domain" description="YrdC-like" evidence="15">
    <location>
        <begin position="73"/>
        <end position="276"/>
    </location>
</feature>
<dbReference type="SUPFAM" id="SSF55821">
    <property type="entry name" value="YrdC/RibB"/>
    <property type="match status" value="1"/>
</dbReference>
<feature type="chain" id="PRO_5030834111" description="Threonylcarbamoyl-AMP synthase" evidence="14">
    <location>
        <begin position="28"/>
        <end position="468"/>
    </location>
</feature>
<dbReference type="AlphaFoldDB" id="A0A7S1XM66"/>
<evidence type="ECO:0000256" key="10">
    <source>
        <dbReference type="ARBA" id="ARBA00022840"/>
    </source>
</evidence>
<reference evidence="16" key="1">
    <citation type="submission" date="2021-01" db="EMBL/GenBank/DDBJ databases">
        <authorList>
            <person name="Corre E."/>
            <person name="Pelletier E."/>
            <person name="Niang G."/>
            <person name="Scheremetjew M."/>
            <person name="Finn R."/>
            <person name="Kale V."/>
            <person name="Holt S."/>
            <person name="Cochrane G."/>
            <person name="Meng A."/>
            <person name="Brown T."/>
            <person name="Cohen L."/>
        </authorList>
    </citation>
    <scope>NUCLEOTIDE SEQUENCE</scope>
    <source>
        <strain evidence="16">CCMP2877</strain>
    </source>
</reference>
<dbReference type="InterPro" id="IPR006070">
    <property type="entry name" value="Sua5-like_dom"/>
</dbReference>
<dbReference type="Gene3D" id="3.40.50.11030">
    <property type="entry name" value="Threonylcarbamoyl-AMP synthase, C-terminal domain"/>
    <property type="match status" value="1"/>
</dbReference>
<dbReference type="PANTHER" id="PTHR17490:SF16">
    <property type="entry name" value="THREONYLCARBAMOYL-AMP SYNTHASE"/>
    <property type="match status" value="1"/>
</dbReference>
<dbReference type="GO" id="GO:0006450">
    <property type="term" value="P:regulation of translational fidelity"/>
    <property type="evidence" value="ECO:0007669"/>
    <property type="project" value="TreeGrafter"/>
</dbReference>
<dbReference type="PROSITE" id="PS51163">
    <property type="entry name" value="YRDC"/>
    <property type="match status" value="1"/>
</dbReference>
<feature type="signal peptide" evidence="14">
    <location>
        <begin position="1"/>
        <end position="27"/>
    </location>
</feature>
<dbReference type="InterPro" id="IPR038385">
    <property type="entry name" value="Sua5/YwlC_C"/>
</dbReference>
<dbReference type="NCBIfam" id="TIGR00057">
    <property type="entry name" value="L-threonylcarbamoyladenylate synthase"/>
    <property type="match status" value="1"/>
</dbReference>